<dbReference type="EMBL" id="BAABFB010000066">
    <property type="protein sequence ID" value="GAA4486263.1"/>
    <property type="molecule type" value="Genomic_DNA"/>
</dbReference>
<dbReference type="InterPro" id="IPR039422">
    <property type="entry name" value="MarR/SlyA-like"/>
</dbReference>
<dbReference type="PRINTS" id="PR00598">
    <property type="entry name" value="HTHMARR"/>
</dbReference>
<dbReference type="InterPro" id="IPR023187">
    <property type="entry name" value="Tscrpt_reg_MarR-type_CS"/>
</dbReference>
<comment type="caution">
    <text evidence="5">The sequence shown here is derived from an EMBL/GenBank/DDBJ whole genome shotgun (WGS) entry which is preliminary data.</text>
</comment>
<dbReference type="InterPro" id="IPR036390">
    <property type="entry name" value="WH_DNA-bd_sf"/>
</dbReference>
<keyword evidence="1" id="KW-0805">Transcription regulation</keyword>
<dbReference type="InterPro" id="IPR000835">
    <property type="entry name" value="HTH_MarR-typ"/>
</dbReference>
<proteinExistence type="predicted"/>
<dbReference type="PANTHER" id="PTHR33164:SF57">
    <property type="entry name" value="MARR-FAMILY TRANSCRIPTIONAL REGULATOR"/>
    <property type="match status" value="1"/>
</dbReference>
<dbReference type="PANTHER" id="PTHR33164">
    <property type="entry name" value="TRANSCRIPTIONAL REGULATOR, MARR FAMILY"/>
    <property type="match status" value="1"/>
</dbReference>
<name>A0ABP8PEC4_9NOCA</name>
<dbReference type="Proteomes" id="UP001501183">
    <property type="component" value="Unassembled WGS sequence"/>
</dbReference>
<dbReference type="PROSITE" id="PS01117">
    <property type="entry name" value="HTH_MARR_1"/>
    <property type="match status" value="1"/>
</dbReference>
<evidence type="ECO:0000313" key="5">
    <source>
        <dbReference type="EMBL" id="GAA4486263.1"/>
    </source>
</evidence>
<dbReference type="InterPro" id="IPR036388">
    <property type="entry name" value="WH-like_DNA-bd_sf"/>
</dbReference>
<reference evidence="6" key="1">
    <citation type="journal article" date="2019" name="Int. J. Syst. Evol. Microbiol.">
        <title>The Global Catalogue of Microorganisms (GCM) 10K type strain sequencing project: providing services to taxonomists for standard genome sequencing and annotation.</title>
        <authorList>
            <consortium name="The Broad Institute Genomics Platform"/>
            <consortium name="The Broad Institute Genome Sequencing Center for Infectious Disease"/>
            <person name="Wu L."/>
            <person name="Ma J."/>
        </authorList>
    </citation>
    <scope>NUCLEOTIDE SEQUENCE [LARGE SCALE GENOMIC DNA]</scope>
    <source>
        <strain evidence="6">JCM 32206</strain>
    </source>
</reference>
<gene>
    <name evidence="5" type="ORF">GCM10023094_42340</name>
</gene>
<evidence type="ECO:0000256" key="3">
    <source>
        <dbReference type="ARBA" id="ARBA00023163"/>
    </source>
</evidence>
<keyword evidence="3" id="KW-0804">Transcription</keyword>
<evidence type="ECO:0000259" key="4">
    <source>
        <dbReference type="PROSITE" id="PS50995"/>
    </source>
</evidence>
<organism evidence="5 6">
    <name type="scientific">Rhodococcus olei</name>
    <dbReference type="NCBI Taxonomy" id="2161675"/>
    <lineage>
        <taxon>Bacteria</taxon>
        <taxon>Bacillati</taxon>
        <taxon>Actinomycetota</taxon>
        <taxon>Actinomycetes</taxon>
        <taxon>Mycobacteriales</taxon>
        <taxon>Nocardiaceae</taxon>
        <taxon>Rhodococcus</taxon>
    </lineage>
</organism>
<dbReference type="Pfam" id="PF12802">
    <property type="entry name" value="MarR_2"/>
    <property type="match status" value="1"/>
</dbReference>
<sequence length="154" mass="17134">MAATPDDLYLALEEFIMRLLGVGESEALDKLVAMDLSFSQARTLFMLAQHGKPVAINEVADCLRLSVAAAGRNVDRLVHQGLVERREDPKDRRVKRISLSEAGRSIALGHIDSHKDELRAFAARLSDTDRDRLFESIKPILAGDVLRARCQENP</sequence>
<accession>A0ABP8PEC4</accession>
<dbReference type="SMART" id="SM00347">
    <property type="entry name" value="HTH_MARR"/>
    <property type="match status" value="1"/>
</dbReference>
<keyword evidence="6" id="KW-1185">Reference proteome</keyword>
<evidence type="ECO:0000256" key="2">
    <source>
        <dbReference type="ARBA" id="ARBA00023125"/>
    </source>
</evidence>
<dbReference type="PROSITE" id="PS50995">
    <property type="entry name" value="HTH_MARR_2"/>
    <property type="match status" value="1"/>
</dbReference>
<protein>
    <submittedName>
        <fullName evidence="5">MarR family transcriptional regulator</fullName>
    </submittedName>
</protein>
<evidence type="ECO:0000256" key="1">
    <source>
        <dbReference type="ARBA" id="ARBA00023015"/>
    </source>
</evidence>
<feature type="domain" description="HTH marR-type" evidence="4">
    <location>
        <begin position="5"/>
        <end position="142"/>
    </location>
</feature>
<evidence type="ECO:0000313" key="6">
    <source>
        <dbReference type="Proteomes" id="UP001501183"/>
    </source>
</evidence>
<keyword evidence="2" id="KW-0238">DNA-binding</keyword>
<dbReference type="Gene3D" id="1.10.10.10">
    <property type="entry name" value="Winged helix-like DNA-binding domain superfamily/Winged helix DNA-binding domain"/>
    <property type="match status" value="1"/>
</dbReference>
<dbReference type="SUPFAM" id="SSF46785">
    <property type="entry name" value="Winged helix' DNA-binding domain"/>
    <property type="match status" value="1"/>
</dbReference>